<dbReference type="FunFam" id="3.40.50.10470:FF:000003">
    <property type="entry name" value="Methylthioribose-1-phosphate isomerase"/>
    <property type="match status" value="1"/>
</dbReference>
<dbReference type="GO" id="GO:0005634">
    <property type="term" value="C:nucleus"/>
    <property type="evidence" value="ECO:0007669"/>
    <property type="project" value="UniProtKB-SubCell"/>
</dbReference>
<dbReference type="NCBIfam" id="NF004326">
    <property type="entry name" value="PRK05720.1"/>
    <property type="match status" value="1"/>
</dbReference>
<dbReference type="OrthoDB" id="2461at2759"/>
<gene>
    <name evidence="14" type="ORF">D9Q98_006056</name>
</gene>
<dbReference type="FunFam" id="1.20.120.420:FF:000003">
    <property type="entry name" value="Methylthioribose-1-phosphate isomerase"/>
    <property type="match status" value="1"/>
</dbReference>
<comment type="catalytic activity">
    <reaction evidence="12">
        <text>5-(methylsulfanyl)-alpha-D-ribose 1-phosphate = 5-(methylsulfanyl)-D-ribulose 1-phosphate</text>
        <dbReference type="Rhea" id="RHEA:19989"/>
        <dbReference type="ChEBI" id="CHEBI:58533"/>
        <dbReference type="ChEBI" id="CHEBI:58548"/>
        <dbReference type="EC" id="5.3.1.23"/>
    </reaction>
</comment>
<dbReference type="InterPro" id="IPR000649">
    <property type="entry name" value="IF-2B-related"/>
</dbReference>
<evidence type="ECO:0000256" key="10">
    <source>
        <dbReference type="ARBA" id="ARBA00023235"/>
    </source>
</evidence>
<keyword evidence="5" id="KW-0808">Transferase</keyword>
<dbReference type="NCBIfam" id="TIGR00512">
    <property type="entry name" value="salvage_mtnA"/>
    <property type="match status" value="1"/>
</dbReference>
<dbReference type="NCBIfam" id="TIGR01767">
    <property type="entry name" value="MTRK"/>
    <property type="match status" value="1"/>
</dbReference>
<evidence type="ECO:0000256" key="6">
    <source>
        <dbReference type="ARBA" id="ARBA00022741"/>
    </source>
</evidence>
<comment type="function">
    <text evidence="12">Catalyzes the interconversion of methylthioribose-1-phosphate (MTR-1-P) into methylthioribulose-1-phosphate (MTRu-1-P).</text>
</comment>
<dbReference type="HAMAP" id="MF_01678">
    <property type="entry name" value="Salvage_MtnA"/>
    <property type="match status" value="1"/>
</dbReference>
<comment type="subunit">
    <text evidence="2">Homodimer.</text>
</comment>
<dbReference type="InterPro" id="IPR002575">
    <property type="entry name" value="Aminoglycoside_PTrfase"/>
</dbReference>
<evidence type="ECO:0000313" key="15">
    <source>
        <dbReference type="Proteomes" id="UP001055712"/>
    </source>
</evidence>
<evidence type="ECO:0000256" key="12">
    <source>
        <dbReference type="HAMAP-Rule" id="MF_03119"/>
    </source>
</evidence>
<dbReference type="EMBL" id="SIDB01000002">
    <property type="protein sequence ID" value="KAI3436640.1"/>
    <property type="molecule type" value="Genomic_DNA"/>
</dbReference>
<dbReference type="Gene3D" id="3.40.50.10470">
    <property type="entry name" value="Translation initiation factor eif-2b, domain 2"/>
    <property type="match status" value="1"/>
</dbReference>
<dbReference type="InterPro" id="IPR037171">
    <property type="entry name" value="NagB/RpiA_transferase-like"/>
</dbReference>
<dbReference type="PANTHER" id="PTHR34273:SF2">
    <property type="entry name" value="METHYLTHIORIBOSE KINASE"/>
    <property type="match status" value="1"/>
</dbReference>
<dbReference type="GO" id="GO:0005524">
    <property type="term" value="F:ATP binding"/>
    <property type="evidence" value="ECO:0007669"/>
    <property type="project" value="UniProtKB-KW"/>
</dbReference>
<feature type="active site" description="Proton donor" evidence="12">
    <location>
        <position position="260"/>
    </location>
</feature>
<comment type="pathway">
    <text evidence="12">Amino-acid biosynthesis; L-methionine biosynthesis via salvage pathway; L-methionine from S-methyl-5-thio-alpha-D-ribose 1-phosphate: step 1/6.</text>
</comment>
<dbReference type="Pfam" id="PF01636">
    <property type="entry name" value="APH"/>
    <property type="match status" value="1"/>
</dbReference>
<dbReference type="GO" id="GO:0005737">
    <property type="term" value="C:cytoplasm"/>
    <property type="evidence" value="ECO:0007669"/>
    <property type="project" value="UniProtKB-SubCell"/>
</dbReference>
<protein>
    <recommendedName>
        <fullName evidence="12">Methylthioribose-1-phosphate isomerase</fullName>
        <shortName evidence="12">M1Pi</shortName>
        <shortName evidence="12">MTR-1-P isomerase</shortName>
        <ecNumber evidence="12">5.3.1.23</ecNumber>
    </recommendedName>
    <alternativeName>
        <fullName evidence="12">S-methyl-5-thioribose-1-phosphate isomerase</fullName>
    </alternativeName>
    <alternativeName>
        <fullName evidence="12">Translation initiation factor eIF-2B subunit alpha/beta/delta-like protein</fullName>
    </alternativeName>
</protein>
<dbReference type="AlphaFoldDB" id="A0A9D4TXD2"/>
<dbReference type="InterPro" id="IPR011559">
    <property type="entry name" value="Initiation_fac_2B_a/b/d"/>
</dbReference>
<proteinExistence type="inferred from homology"/>
<evidence type="ECO:0000256" key="2">
    <source>
        <dbReference type="ARBA" id="ARBA00011738"/>
    </source>
</evidence>
<evidence type="ECO:0000256" key="5">
    <source>
        <dbReference type="ARBA" id="ARBA00022679"/>
    </source>
</evidence>
<name>A0A9D4TXD2_CHLVU</name>
<evidence type="ECO:0000256" key="1">
    <source>
        <dbReference type="ARBA" id="ARBA00010165"/>
    </source>
</evidence>
<dbReference type="InterPro" id="IPR005251">
    <property type="entry name" value="IF-M1Pi"/>
</dbReference>
<comment type="caution">
    <text evidence="14">The sequence shown here is derived from an EMBL/GenBank/DDBJ whole genome shotgun (WGS) entry which is preliminary data.</text>
</comment>
<dbReference type="SUPFAM" id="SSF56112">
    <property type="entry name" value="Protein kinase-like (PK-like)"/>
    <property type="match status" value="1"/>
</dbReference>
<keyword evidence="15" id="KW-1185">Reference proteome</keyword>
<dbReference type="PANTHER" id="PTHR34273">
    <property type="entry name" value="METHYLTHIORIBOSE KINASE"/>
    <property type="match status" value="1"/>
</dbReference>
<evidence type="ECO:0000256" key="3">
    <source>
        <dbReference type="ARBA" id="ARBA00022490"/>
    </source>
</evidence>
<keyword evidence="4 12" id="KW-0028">Amino-acid biosynthesis</keyword>
<dbReference type="SUPFAM" id="SSF100950">
    <property type="entry name" value="NagB/RpiA/CoA transferase-like"/>
    <property type="match status" value="1"/>
</dbReference>
<dbReference type="Pfam" id="PF01008">
    <property type="entry name" value="IF-2B"/>
    <property type="match status" value="1"/>
</dbReference>
<dbReference type="InterPro" id="IPR009212">
    <property type="entry name" value="Methylthioribose_kinase"/>
</dbReference>
<dbReference type="Gene3D" id="3.90.1200.10">
    <property type="match status" value="1"/>
</dbReference>
<evidence type="ECO:0000259" key="13">
    <source>
        <dbReference type="Pfam" id="PF01636"/>
    </source>
</evidence>
<dbReference type="EC" id="5.3.1.23" evidence="12"/>
<evidence type="ECO:0000256" key="4">
    <source>
        <dbReference type="ARBA" id="ARBA00022605"/>
    </source>
</evidence>
<dbReference type="Proteomes" id="UP001055712">
    <property type="component" value="Unassembled WGS sequence"/>
</dbReference>
<dbReference type="GO" id="GO:0046523">
    <property type="term" value="F:S-methyl-5-thioribose-1-phosphate isomerase activity"/>
    <property type="evidence" value="ECO:0007669"/>
    <property type="project" value="UniProtKB-UniRule"/>
</dbReference>
<evidence type="ECO:0000256" key="8">
    <source>
        <dbReference type="ARBA" id="ARBA00022840"/>
    </source>
</evidence>
<reference evidence="14" key="1">
    <citation type="journal article" date="2019" name="Plant J.">
        <title>Chlorella vulgaris genome assembly and annotation reveals the molecular basis for metabolic acclimation to high light conditions.</title>
        <authorList>
            <person name="Cecchin M."/>
            <person name="Marcolungo L."/>
            <person name="Rossato M."/>
            <person name="Girolomoni L."/>
            <person name="Cosentino E."/>
            <person name="Cuine S."/>
            <person name="Li-Beisson Y."/>
            <person name="Delledonne M."/>
            <person name="Ballottari M."/>
        </authorList>
    </citation>
    <scope>NUCLEOTIDE SEQUENCE</scope>
    <source>
        <strain evidence="14">211/11P</strain>
    </source>
</reference>
<dbReference type="InterPro" id="IPR042529">
    <property type="entry name" value="IF_2B-like_C"/>
</dbReference>
<comment type="similarity">
    <text evidence="1">Belongs to the methylthioribose kinase family.</text>
</comment>
<evidence type="ECO:0000256" key="9">
    <source>
        <dbReference type="ARBA" id="ARBA00023167"/>
    </source>
</evidence>
<evidence type="ECO:0000256" key="11">
    <source>
        <dbReference type="ARBA" id="ARBA00023242"/>
    </source>
</evidence>
<keyword evidence="7" id="KW-0418">Kinase</keyword>
<keyword evidence="8" id="KW-0067">ATP-binding</keyword>
<dbReference type="Gene3D" id="3.30.200.20">
    <property type="entry name" value="Phosphorylase Kinase, domain 1"/>
    <property type="match status" value="1"/>
</dbReference>
<feature type="site" description="Transition state stabilizer" evidence="12">
    <location>
        <position position="180"/>
    </location>
</feature>
<dbReference type="InterPro" id="IPR027363">
    <property type="entry name" value="M1Pi_N"/>
</dbReference>
<dbReference type="GO" id="GO:0019509">
    <property type="term" value="P:L-methionine salvage from methylthioadenosine"/>
    <property type="evidence" value="ECO:0007669"/>
    <property type="project" value="UniProtKB-UniRule"/>
</dbReference>
<keyword evidence="3 12" id="KW-0963">Cytoplasm</keyword>
<dbReference type="GO" id="GO:0046522">
    <property type="term" value="F:S-methyl-5-thioribose kinase activity"/>
    <property type="evidence" value="ECO:0007669"/>
    <property type="project" value="InterPro"/>
</dbReference>
<dbReference type="NCBIfam" id="TIGR00524">
    <property type="entry name" value="eIF-2B_rel"/>
    <property type="match status" value="1"/>
</dbReference>
<reference evidence="14" key="2">
    <citation type="submission" date="2020-11" db="EMBL/GenBank/DDBJ databases">
        <authorList>
            <person name="Cecchin M."/>
            <person name="Marcolungo L."/>
            <person name="Rossato M."/>
            <person name="Girolomoni L."/>
            <person name="Cosentino E."/>
            <person name="Cuine S."/>
            <person name="Li-Beisson Y."/>
            <person name="Delledonne M."/>
            <person name="Ballottari M."/>
        </authorList>
    </citation>
    <scope>NUCLEOTIDE SEQUENCE</scope>
    <source>
        <strain evidence="14">211/11P</strain>
        <tissue evidence="14">Whole cell</tissue>
    </source>
</reference>
<organism evidence="14 15">
    <name type="scientific">Chlorella vulgaris</name>
    <name type="common">Green alga</name>
    <dbReference type="NCBI Taxonomy" id="3077"/>
    <lineage>
        <taxon>Eukaryota</taxon>
        <taxon>Viridiplantae</taxon>
        <taxon>Chlorophyta</taxon>
        <taxon>core chlorophytes</taxon>
        <taxon>Trebouxiophyceae</taxon>
        <taxon>Chlorellales</taxon>
        <taxon>Chlorellaceae</taxon>
        <taxon>Chlorella clade</taxon>
        <taxon>Chlorella</taxon>
    </lineage>
</organism>
<dbReference type="Gene3D" id="1.20.120.420">
    <property type="entry name" value="translation initiation factor eif-2b, domain 1"/>
    <property type="match status" value="1"/>
</dbReference>
<comment type="similarity">
    <text evidence="12">Belongs to the eIF-2B alpha/beta/delta subunits family. MtnA subfamily.</text>
</comment>
<keyword evidence="10 12" id="KW-0413">Isomerase</keyword>
<keyword evidence="11 12" id="KW-0539">Nucleus</keyword>
<sequence>MESLEAIRFSRNGDSASLALLEQRLLPLQTQWIQIDGPKAAWNAIYDMTVRGAPAIAIAAALSLAVDLVNNGGGAQFDSPAVAAAHVIEQMDFLVTSRPTAVNLSIAATALKGLAEREARAAGATATSVTGAVVGACQAMLADDVAANKSMGRHGSYALLAASQARGRASSGRVSVLTHCNTGSLATAAYGTALGVIRALHEQGRLEHAYCCETRPYNQGARLTAYELVHDGIPSTLICDSAAAALMAAGKVDAVVVGADRIAANGDTANKIGTYCHAVAAHHHDIPFFVAAPTTTLDPDLDNGTFIPIEERSPEEVTHFKGQRVAADIPVWNPSFDVTPAPLIEGIITERGLVPRAAGSASNSFAVRSWLAAAAAARDGGEQGTNGLAAAAAQTKALATHPGFQALDCEGIKAYVAARPQLAKHVGSPDSSDDWQVREIGDGNINFVYVLEGPAGSLCVKQAPPYVRAAGESWPLTQDRVRIEAAVLAEEAAHCPQHVPALYHFDARMCIIAMQYLPPPHGIVRKGLIEGRTYPLLATHLASFLADTLFHTSLLAMPSDKFSANVARFSNVEMCRVSEQLIFTDPFFPAPRNRHTSPQLDADVATLHADVAARVAASRLKVKFTQQRQALIHADLHTGSIMATQDTTFVIDPEFAFYGPMGFDVGKILANLLLMYFACDGHATEADPRAQQREWLLSAVAELWAGFQRRFCELWRQHGAKGDACSASLFDAAASKEGSAAQQLAEQLFMAELWRDAVGFLGVVMLRRLVTFAHVADMDSIADADARAACERRALHFGRHVLANAAGVSSVQQLCDLAQAARQAGQLPGGAV</sequence>
<feature type="domain" description="Aminoglycoside phosphotransferase" evidence="13">
    <location>
        <begin position="437"/>
        <end position="675"/>
    </location>
</feature>
<evidence type="ECO:0000256" key="7">
    <source>
        <dbReference type="ARBA" id="ARBA00022777"/>
    </source>
</evidence>
<dbReference type="InterPro" id="IPR011009">
    <property type="entry name" value="Kinase-like_dom_sf"/>
</dbReference>
<evidence type="ECO:0000313" key="14">
    <source>
        <dbReference type="EMBL" id="KAI3436640.1"/>
    </source>
</evidence>
<keyword evidence="6" id="KW-0547">Nucleotide-binding</keyword>
<comment type="subcellular location">
    <subcellularLocation>
        <location evidence="12">Cytoplasm</location>
    </subcellularLocation>
    <subcellularLocation>
        <location evidence="12">Nucleus</location>
    </subcellularLocation>
</comment>
<keyword evidence="9 12" id="KW-0486">Methionine biosynthesis</keyword>
<accession>A0A9D4TXD2</accession>